<organism evidence="2 3">
    <name type="scientific">Leuconostoc mesenteroides subsp. cremoris ATCC 19254</name>
    <dbReference type="NCBI Taxonomy" id="586220"/>
    <lineage>
        <taxon>Bacteria</taxon>
        <taxon>Bacillati</taxon>
        <taxon>Bacillota</taxon>
        <taxon>Bacilli</taxon>
        <taxon>Lactobacillales</taxon>
        <taxon>Lactobacillaceae</taxon>
        <taxon>Leuconostoc</taxon>
    </lineage>
</organism>
<dbReference type="Pfam" id="PF11300">
    <property type="entry name" value="DUF3102"/>
    <property type="match status" value="1"/>
</dbReference>
<accession>C2KLV0</accession>
<feature type="coiled-coil region" evidence="1">
    <location>
        <begin position="172"/>
        <end position="227"/>
    </location>
</feature>
<dbReference type="RefSeq" id="WP_002816270.1">
    <property type="nucleotide sequence ID" value="NZ_GG693392.1"/>
</dbReference>
<dbReference type="EMBL" id="ACKV01000091">
    <property type="protein sequence ID" value="EEJ41782.1"/>
    <property type="molecule type" value="Genomic_DNA"/>
</dbReference>
<keyword evidence="1" id="KW-0175">Coiled coil</keyword>
<dbReference type="AlphaFoldDB" id="C2KLV0"/>
<dbReference type="HOGENOM" id="CLU_075285_0_0_9"/>
<protein>
    <recommendedName>
        <fullName evidence="4">DUF3102 domain-containing protein</fullName>
    </recommendedName>
</protein>
<evidence type="ECO:0000313" key="3">
    <source>
        <dbReference type="Proteomes" id="UP000004283"/>
    </source>
</evidence>
<dbReference type="Proteomes" id="UP000004283">
    <property type="component" value="Unassembled WGS sequence"/>
</dbReference>
<reference evidence="2 3" key="1">
    <citation type="submission" date="2009-04" db="EMBL/GenBank/DDBJ databases">
        <authorList>
            <person name="Qin X."/>
            <person name="Bachman B."/>
            <person name="Battles P."/>
            <person name="Bell A."/>
            <person name="Bess C."/>
            <person name="Bickham C."/>
            <person name="Chaboub L."/>
            <person name="Chen D."/>
            <person name="Coyle M."/>
            <person name="Deiros D.R."/>
            <person name="Dinh H."/>
            <person name="Forbes L."/>
            <person name="Fowler G."/>
            <person name="Francisco L."/>
            <person name="Fu Q."/>
            <person name="Gubbala S."/>
            <person name="Hale W."/>
            <person name="Han Y."/>
            <person name="Hemphill L."/>
            <person name="Highlander S.K."/>
            <person name="Hirani K."/>
            <person name="Hogues M."/>
            <person name="Jackson L."/>
            <person name="Jakkamsetti A."/>
            <person name="Javaid M."/>
            <person name="Jiang H."/>
            <person name="Korchina V."/>
            <person name="Kovar C."/>
            <person name="Lara F."/>
            <person name="Lee S."/>
            <person name="Mata R."/>
            <person name="Mathew T."/>
            <person name="Moen C."/>
            <person name="Morales K."/>
            <person name="Munidasa M."/>
            <person name="Nazareth L."/>
            <person name="Ngo R."/>
            <person name="Nguyen L."/>
            <person name="Okwuonu G."/>
            <person name="Ongeri F."/>
            <person name="Patil S."/>
            <person name="Petrosino J."/>
            <person name="Pham C."/>
            <person name="Pham P."/>
            <person name="Pu L.-L."/>
            <person name="Puazo M."/>
            <person name="Raj R."/>
            <person name="Reid J."/>
            <person name="Rouhana J."/>
            <person name="Saada N."/>
            <person name="Shang Y."/>
            <person name="Simmons D."/>
            <person name="Thornton R."/>
            <person name="Warren J."/>
            <person name="Weissenberger G."/>
            <person name="Zhang J."/>
            <person name="Zhang L."/>
            <person name="Zhou C."/>
            <person name="Zhu D."/>
            <person name="Muzny D."/>
            <person name="Worley K."/>
            <person name="Gibbs R."/>
        </authorList>
    </citation>
    <scope>NUCLEOTIDE SEQUENCE [LARGE SCALE GENOMIC DNA]</scope>
    <source>
        <strain evidence="2 3">ATCC 19254</strain>
    </source>
</reference>
<comment type="caution">
    <text evidence="2">The sequence shown here is derived from an EMBL/GenBank/DDBJ whole genome shotgun (WGS) entry which is preliminary data.</text>
</comment>
<gene>
    <name evidence="2" type="ORF">HMPREF0555_1616</name>
</gene>
<sequence length="293" mass="33767">MNQIENLSNNLTQLTTEIKTYQNIGGQAIFEIGRRLKWVKEHDLAHGEFGKWLEDININQRVAQQFIKIASELPNTRTSSYLGMQALYEIATMPEEEREKPQQLSSGEVKKPDEMTVRELREVKAQLKERDEQIFSKDKTIESLLNRQPEVIEKEVEVEKIPDDYDFLKGKVETTESINERYASENAELREALKKRQEAMKNMTFDAEPMQNEARELEQQIASLHQVKSLDERVNSFISDIAVYGKTTDFNGIAIKQETMDHVISSLSIAKKMIEDIEKNITSDKIINADGLD</sequence>
<evidence type="ECO:0000256" key="1">
    <source>
        <dbReference type="SAM" id="Coils"/>
    </source>
</evidence>
<proteinExistence type="predicted"/>
<evidence type="ECO:0000313" key="2">
    <source>
        <dbReference type="EMBL" id="EEJ41782.1"/>
    </source>
</evidence>
<dbReference type="InterPro" id="IPR021451">
    <property type="entry name" value="DUF3102"/>
</dbReference>
<name>C2KLV0_LEUMC</name>
<evidence type="ECO:0008006" key="4">
    <source>
        <dbReference type="Google" id="ProtNLM"/>
    </source>
</evidence>